<dbReference type="InterPro" id="IPR044060">
    <property type="entry name" value="Bacterial_rp_domain"/>
</dbReference>
<gene>
    <name evidence="2" type="ORF">BacF7301_24845</name>
</gene>
<dbReference type="RefSeq" id="WP_167966879.1">
    <property type="nucleotide sequence ID" value="NZ_CP050831.1"/>
</dbReference>
<protein>
    <submittedName>
        <fullName evidence="2">Leucine-rich repeat domain-containing protein</fullName>
    </submittedName>
</protein>
<reference evidence="2 3" key="1">
    <citation type="submission" date="2020-03" db="EMBL/GenBank/DDBJ databases">
        <title>Genomic analysis of Bacteroides faecium CBA7301.</title>
        <authorList>
            <person name="Kim J."/>
            <person name="Roh S.W."/>
        </authorList>
    </citation>
    <scope>NUCLEOTIDE SEQUENCE [LARGE SCALE GENOMIC DNA]</scope>
    <source>
        <strain evidence="2 3">CBA7301</strain>
    </source>
</reference>
<dbReference type="AlphaFoldDB" id="A0A6H0KV25"/>
<dbReference type="KEGG" id="bfc:BacF7301_24845"/>
<evidence type="ECO:0000259" key="1">
    <source>
        <dbReference type="Pfam" id="PF18998"/>
    </source>
</evidence>
<dbReference type="Proteomes" id="UP000501780">
    <property type="component" value="Chromosome"/>
</dbReference>
<name>A0A6H0KV25_9BACE</name>
<dbReference type="EMBL" id="CP050831">
    <property type="protein sequence ID" value="QIU97182.1"/>
    <property type="molecule type" value="Genomic_DNA"/>
</dbReference>
<sequence>MTVLCAVFFSCEDDESISYSFTVFPGYGGVSAVADKENAIEGEIVTVTATPNVGFLFKEWAVRSGDAVIADVTANPATFVMPAGEVVIVATFMIKDDITDKMTDPAFKSYCQHRMNQSQEINGHTYDKWDTNGDGMLSEAEAAVIEAIDVTGGFEGVKVKNIETMEFFTALKVLRVGENELAELDLSNGGKLTHLDCSGNALSNLNLSICKELVELYCNNNHLTELSAGTMNFADGYILHCGNQTTPDGALQTLTLKLDEGQEEEWNTTLKDLEENSGAELKPSLIENVDALLNFVRVEGDKGWNYTGITFYAKDDNEQLYLELSTKDFVAGEYDKTVIDLEYTYLWFEGKWWEDGEKTFIPSAKLNVQYDEGSKIYKIEGILELSDGRIVGFTYEGKINFS</sequence>
<feature type="domain" description="Bacterial repeat" evidence="1">
    <location>
        <begin position="19"/>
        <end position="93"/>
    </location>
</feature>
<dbReference type="Pfam" id="PF18998">
    <property type="entry name" value="Flg_new_2"/>
    <property type="match status" value="1"/>
</dbReference>
<dbReference type="Gene3D" id="3.80.10.10">
    <property type="entry name" value="Ribonuclease Inhibitor"/>
    <property type="match status" value="1"/>
</dbReference>
<evidence type="ECO:0000313" key="2">
    <source>
        <dbReference type="EMBL" id="QIU97182.1"/>
    </source>
</evidence>
<keyword evidence="3" id="KW-1185">Reference proteome</keyword>
<dbReference type="InterPro" id="IPR032675">
    <property type="entry name" value="LRR_dom_sf"/>
</dbReference>
<organism evidence="2 3">
    <name type="scientific">Bacteroides faecium</name>
    <dbReference type="NCBI Taxonomy" id="2715212"/>
    <lineage>
        <taxon>Bacteria</taxon>
        <taxon>Pseudomonadati</taxon>
        <taxon>Bacteroidota</taxon>
        <taxon>Bacteroidia</taxon>
        <taxon>Bacteroidales</taxon>
        <taxon>Bacteroidaceae</taxon>
        <taxon>Bacteroides</taxon>
    </lineage>
</organism>
<dbReference type="SUPFAM" id="SSF52075">
    <property type="entry name" value="Outer arm dynein light chain 1"/>
    <property type="match status" value="1"/>
</dbReference>
<proteinExistence type="predicted"/>
<evidence type="ECO:0000313" key="3">
    <source>
        <dbReference type="Proteomes" id="UP000501780"/>
    </source>
</evidence>
<accession>A0A6H0KV25</accession>